<comment type="caution">
    <text evidence="1">The sequence shown here is derived from an EMBL/GenBank/DDBJ whole genome shotgun (WGS) entry which is preliminary data.</text>
</comment>
<protein>
    <submittedName>
        <fullName evidence="1">Uncharacterized protein</fullName>
    </submittedName>
</protein>
<dbReference type="AlphaFoldDB" id="A0A934S770"/>
<accession>A0A934S770</accession>
<dbReference type="EMBL" id="JAENIJ010000017">
    <property type="protein sequence ID" value="MBK1883108.1"/>
    <property type="molecule type" value="Genomic_DNA"/>
</dbReference>
<keyword evidence="2" id="KW-1185">Reference proteome</keyword>
<name>A0A934S770_9BACT</name>
<dbReference type="Proteomes" id="UP000603141">
    <property type="component" value="Unassembled WGS sequence"/>
</dbReference>
<evidence type="ECO:0000313" key="2">
    <source>
        <dbReference type="Proteomes" id="UP000603141"/>
    </source>
</evidence>
<dbReference type="PROSITE" id="PS51257">
    <property type="entry name" value="PROKAR_LIPOPROTEIN"/>
    <property type="match status" value="1"/>
</dbReference>
<proteinExistence type="predicted"/>
<organism evidence="1 2">
    <name type="scientific">Luteolibacter pohnpeiensis</name>
    <dbReference type="NCBI Taxonomy" id="454153"/>
    <lineage>
        <taxon>Bacteria</taxon>
        <taxon>Pseudomonadati</taxon>
        <taxon>Verrucomicrobiota</taxon>
        <taxon>Verrucomicrobiia</taxon>
        <taxon>Verrucomicrobiales</taxon>
        <taxon>Verrucomicrobiaceae</taxon>
        <taxon>Luteolibacter</taxon>
    </lineage>
</organism>
<sequence length="71" mass="7415">MKKTAQTAGAISVLTFGSSLGEEGSPIGSISASACEHPEQSRTLLENHPTIINGAQVLNYKYKCNACGADF</sequence>
<gene>
    <name evidence="1" type="ORF">JIN85_11820</name>
</gene>
<evidence type="ECO:0000313" key="1">
    <source>
        <dbReference type="EMBL" id="MBK1883108.1"/>
    </source>
</evidence>
<reference evidence="1" key="1">
    <citation type="submission" date="2021-01" db="EMBL/GenBank/DDBJ databases">
        <title>Modified the classification status of verrucomicrobia.</title>
        <authorList>
            <person name="Feng X."/>
        </authorList>
    </citation>
    <scope>NUCLEOTIDE SEQUENCE</scope>
    <source>
        <strain evidence="1">KCTC 22041</strain>
    </source>
</reference>
<dbReference type="RefSeq" id="WP_200270905.1">
    <property type="nucleotide sequence ID" value="NZ_JAENIJ010000017.1"/>
</dbReference>